<reference evidence="5 6" key="1">
    <citation type="journal article" date="2015" name="Genome Announc.">
        <title>Expanding the biotechnology potential of lactobacilli through comparative genomics of 213 strains and associated genera.</title>
        <authorList>
            <person name="Sun Z."/>
            <person name="Harris H.M."/>
            <person name="McCann A."/>
            <person name="Guo C."/>
            <person name="Argimon S."/>
            <person name="Zhang W."/>
            <person name="Yang X."/>
            <person name="Jeffery I.B."/>
            <person name="Cooney J.C."/>
            <person name="Kagawa T.F."/>
            <person name="Liu W."/>
            <person name="Song Y."/>
            <person name="Salvetti E."/>
            <person name="Wrobel A."/>
            <person name="Rasinkangas P."/>
            <person name="Parkhill J."/>
            <person name="Rea M.C."/>
            <person name="O'Sullivan O."/>
            <person name="Ritari J."/>
            <person name="Douillard F.P."/>
            <person name="Paul Ross R."/>
            <person name="Yang R."/>
            <person name="Briner A.E."/>
            <person name="Felis G.E."/>
            <person name="de Vos W.M."/>
            <person name="Barrangou R."/>
            <person name="Klaenhammer T.R."/>
            <person name="Caufield P.W."/>
            <person name="Cui Y."/>
            <person name="Zhang H."/>
            <person name="O'Toole P.W."/>
        </authorList>
    </citation>
    <scope>NUCLEOTIDE SEQUENCE [LARGE SCALE GENOMIC DNA]</scope>
    <source>
        <strain evidence="5 6">DSM 18630</strain>
    </source>
</reference>
<dbReference type="InterPro" id="IPR028939">
    <property type="entry name" value="P5C_Rdtase_cat_N"/>
</dbReference>
<dbReference type="STRING" id="1423750.FC89_GL001477"/>
<comment type="caution">
    <text evidence="5">The sequence shown here is derived from an EMBL/GenBank/DDBJ whole genome shotgun (WGS) entry which is preliminary data.</text>
</comment>
<protein>
    <recommendedName>
        <fullName evidence="4">Pyrroline-5-carboxylate reductase catalytic N-terminal domain-containing protein</fullName>
    </recommendedName>
</protein>
<evidence type="ECO:0000256" key="3">
    <source>
        <dbReference type="ARBA" id="ARBA00023002"/>
    </source>
</evidence>
<evidence type="ECO:0000313" key="6">
    <source>
        <dbReference type="Proteomes" id="UP000051451"/>
    </source>
</evidence>
<organism evidence="5 6">
    <name type="scientific">Liquorilactobacillus ghanensis DSM 18630</name>
    <dbReference type="NCBI Taxonomy" id="1423750"/>
    <lineage>
        <taxon>Bacteria</taxon>
        <taxon>Bacillati</taxon>
        <taxon>Bacillota</taxon>
        <taxon>Bacilli</taxon>
        <taxon>Lactobacillales</taxon>
        <taxon>Lactobacillaceae</taxon>
        <taxon>Liquorilactobacillus</taxon>
    </lineage>
</organism>
<accession>A0A0R1VJ78</accession>
<evidence type="ECO:0000256" key="1">
    <source>
        <dbReference type="ARBA" id="ARBA00005525"/>
    </source>
</evidence>
<dbReference type="SUPFAM" id="SSF51735">
    <property type="entry name" value="NAD(P)-binding Rossmann-fold domains"/>
    <property type="match status" value="1"/>
</dbReference>
<evidence type="ECO:0000259" key="4">
    <source>
        <dbReference type="Pfam" id="PF03807"/>
    </source>
</evidence>
<dbReference type="EMBL" id="AZGB01000018">
    <property type="protein sequence ID" value="KRM05768.1"/>
    <property type="molecule type" value="Genomic_DNA"/>
</dbReference>
<gene>
    <name evidence="5" type="ORF">FC89_GL001477</name>
</gene>
<dbReference type="PANTHER" id="PTHR11645:SF0">
    <property type="entry name" value="PYRROLINE-5-CARBOXYLATE REDUCTASE 3"/>
    <property type="match status" value="1"/>
</dbReference>
<dbReference type="PATRIC" id="fig|1423750.3.peg.1515"/>
<keyword evidence="3" id="KW-0560">Oxidoreductase</keyword>
<dbReference type="Pfam" id="PF03807">
    <property type="entry name" value="F420_oxidored"/>
    <property type="match status" value="1"/>
</dbReference>
<evidence type="ECO:0000256" key="2">
    <source>
        <dbReference type="ARBA" id="ARBA00022650"/>
    </source>
</evidence>
<dbReference type="GO" id="GO:0004735">
    <property type="term" value="F:pyrroline-5-carboxylate reductase activity"/>
    <property type="evidence" value="ECO:0007669"/>
    <property type="project" value="TreeGrafter"/>
</dbReference>
<dbReference type="PANTHER" id="PTHR11645">
    <property type="entry name" value="PYRROLINE-5-CARBOXYLATE REDUCTASE"/>
    <property type="match status" value="1"/>
</dbReference>
<keyword evidence="2" id="KW-0641">Proline biosynthesis</keyword>
<evidence type="ECO:0000313" key="5">
    <source>
        <dbReference type="EMBL" id="KRM05768.1"/>
    </source>
</evidence>
<keyword evidence="2" id="KW-0028">Amino-acid biosynthesis</keyword>
<dbReference type="AlphaFoldDB" id="A0A0R1VJ78"/>
<dbReference type="InterPro" id="IPR036291">
    <property type="entry name" value="NAD(P)-bd_dom_sf"/>
</dbReference>
<proteinExistence type="inferred from homology"/>
<sequence length="283" mass="31263">MNSNKKEAKKMNLSALTELNNTKIGIVGCGHLGQAIATSLLMHGFNKNNIYVSYHGNPATYKQLVKKGLANCILDNKRLFSEADFVFITVRPQDVIDLSKLTVPKKLKIISCVAGLSTGTLKKIFNRTIMRMMVSGPDTIVKGKGIAMLYPNDHLAEQILTGMIGLRLFKVTHESDLNAFTAGVCLPGLLLTYTDEKEIQYAITKLTQQYPWFRDVYLWSKTVLPVFSSASEKQEYLLKMATKGGVTEAIVNSLQAGAPLFTALNKGITRSQQIAEEIAESLR</sequence>
<dbReference type="Gene3D" id="3.40.50.720">
    <property type="entry name" value="NAD(P)-binding Rossmann-like Domain"/>
    <property type="match status" value="1"/>
</dbReference>
<feature type="domain" description="Pyrroline-5-carboxylate reductase catalytic N-terminal" evidence="4">
    <location>
        <begin position="23"/>
        <end position="115"/>
    </location>
</feature>
<dbReference type="Proteomes" id="UP000051451">
    <property type="component" value="Unassembled WGS sequence"/>
</dbReference>
<dbReference type="GO" id="GO:0055129">
    <property type="term" value="P:L-proline biosynthetic process"/>
    <property type="evidence" value="ECO:0007669"/>
    <property type="project" value="TreeGrafter"/>
</dbReference>
<keyword evidence="6" id="KW-1185">Reference proteome</keyword>
<dbReference type="OrthoDB" id="9805754at2"/>
<comment type="similarity">
    <text evidence="1">Belongs to the pyrroline-5-carboxylate reductase family.</text>
</comment>
<name>A0A0R1VJ78_9LACO</name>